<keyword evidence="13" id="KW-0472">Membrane</keyword>
<feature type="domain" description="RWD" evidence="17">
    <location>
        <begin position="11"/>
        <end position="131"/>
    </location>
</feature>
<keyword evidence="5" id="KW-0808">Transferase</keyword>
<evidence type="ECO:0000256" key="9">
    <source>
        <dbReference type="ARBA" id="ARBA00022771"/>
    </source>
</evidence>
<keyword evidence="10" id="KW-0833">Ubl conjugation pathway</keyword>
<organism evidence="19 20">
    <name type="scientific">Candida boidinii</name>
    <name type="common">Yeast</name>
    <dbReference type="NCBI Taxonomy" id="5477"/>
    <lineage>
        <taxon>Eukaryota</taxon>
        <taxon>Fungi</taxon>
        <taxon>Dikarya</taxon>
        <taxon>Ascomycota</taxon>
        <taxon>Saccharomycotina</taxon>
        <taxon>Pichiomycetes</taxon>
        <taxon>Pichiales</taxon>
        <taxon>Pichiaceae</taxon>
        <taxon>Ogataea</taxon>
        <taxon>Ogataea/Candida clade</taxon>
    </lineage>
</organism>
<evidence type="ECO:0000256" key="7">
    <source>
        <dbReference type="ARBA" id="ARBA00022723"/>
    </source>
</evidence>
<keyword evidence="20" id="KW-1185">Reference proteome</keyword>
<evidence type="ECO:0000256" key="2">
    <source>
        <dbReference type="ARBA" id="ARBA00004167"/>
    </source>
</evidence>
<dbReference type="SMART" id="SM00184">
    <property type="entry name" value="RING"/>
    <property type="match status" value="2"/>
</dbReference>
<dbReference type="InterPro" id="IPR006575">
    <property type="entry name" value="RWD_dom"/>
</dbReference>
<evidence type="ECO:0000256" key="1">
    <source>
        <dbReference type="ARBA" id="ARBA00001798"/>
    </source>
</evidence>
<dbReference type="PANTHER" id="PTHR11685">
    <property type="entry name" value="RBR FAMILY RING FINGER AND IBR DOMAIN-CONTAINING"/>
    <property type="match status" value="1"/>
</dbReference>
<dbReference type="InterPro" id="IPR002867">
    <property type="entry name" value="IBR_dom"/>
</dbReference>
<dbReference type="InterPro" id="IPR016135">
    <property type="entry name" value="UBQ-conjugating_enzyme/RWD"/>
</dbReference>
<comment type="subcellular location">
    <subcellularLocation>
        <location evidence="2">Membrane</location>
        <topology evidence="2">Single-pass membrane protein</topology>
    </subcellularLocation>
</comment>
<evidence type="ECO:0000256" key="14">
    <source>
        <dbReference type="ARBA" id="ARBA00044508"/>
    </source>
</evidence>
<dbReference type="InterPro" id="IPR031128">
    <property type="entry name" value="RNF14_RING-HC_Zfn"/>
</dbReference>
<dbReference type="GO" id="GO:0005737">
    <property type="term" value="C:cytoplasm"/>
    <property type="evidence" value="ECO:0007669"/>
    <property type="project" value="UniProtKB-ARBA"/>
</dbReference>
<keyword evidence="12" id="KW-1133">Transmembrane helix</keyword>
<dbReference type="CDD" id="cd20341">
    <property type="entry name" value="BRcat_RBR_RNF14"/>
    <property type="match status" value="1"/>
</dbReference>
<comment type="pathway">
    <text evidence="3">Protein modification; protein ubiquitination.</text>
</comment>
<evidence type="ECO:0000256" key="10">
    <source>
        <dbReference type="ARBA" id="ARBA00022786"/>
    </source>
</evidence>
<dbReference type="Pfam" id="PF01485">
    <property type="entry name" value="IBR"/>
    <property type="match status" value="2"/>
</dbReference>
<dbReference type="CDD" id="cd16628">
    <property type="entry name" value="RING-HC_RBR_RNF14"/>
    <property type="match status" value="1"/>
</dbReference>
<dbReference type="PROSITE" id="PS00518">
    <property type="entry name" value="ZF_RING_1"/>
    <property type="match status" value="1"/>
</dbReference>
<evidence type="ECO:0000259" key="16">
    <source>
        <dbReference type="PROSITE" id="PS50089"/>
    </source>
</evidence>
<dbReference type="FunFam" id="3.30.40.10:FF:000051">
    <property type="entry name" value="RBR-type E3 ubiquitin transferase"/>
    <property type="match status" value="1"/>
</dbReference>
<keyword evidence="7" id="KW-0479">Metal-binding</keyword>
<dbReference type="SUPFAM" id="SSF57850">
    <property type="entry name" value="RING/U-box"/>
    <property type="match status" value="3"/>
</dbReference>
<dbReference type="GO" id="GO:0016567">
    <property type="term" value="P:protein ubiquitination"/>
    <property type="evidence" value="ECO:0007669"/>
    <property type="project" value="InterPro"/>
</dbReference>
<dbReference type="CDD" id="cd23820">
    <property type="entry name" value="RWD_RNF14"/>
    <property type="match status" value="1"/>
</dbReference>
<dbReference type="Gene3D" id="1.20.120.1750">
    <property type="match status" value="1"/>
</dbReference>
<comment type="catalytic activity">
    <reaction evidence="1">
        <text>[E2 ubiquitin-conjugating enzyme]-S-ubiquitinyl-L-cysteine + [acceptor protein]-L-lysine = [E2 ubiquitin-conjugating enzyme]-L-cysteine + [acceptor protein]-N(6)-ubiquitinyl-L-lysine.</text>
        <dbReference type="EC" id="2.3.2.31"/>
    </reaction>
</comment>
<dbReference type="PROSITE" id="PS50908">
    <property type="entry name" value="RWD"/>
    <property type="match status" value="1"/>
</dbReference>
<dbReference type="SMART" id="SM00647">
    <property type="entry name" value="IBR"/>
    <property type="match status" value="2"/>
</dbReference>
<evidence type="ECO:0000256" key="12">
    <source>
        <dbReference type="ARBA" id="ARBA00022989"/>
    </source>
</evidence>
<dbReference type="InterPro" id="IPR047548">
    <property type="entry name" value="Rcat_RBR_RNF14"/>
</dbReference>
<keyword evidence="9 15" id="KW-0863">Zinc-finger</keyword>
<dbReference type="CDD" id="cd20354">
    <property type="entry name" value="Rcat_RBR_RNF14"/>
    <property type="match status" value="1"/>
</dbReference>
<accession>A0A9W6WH76</accession>
<sequence length="464" mass="53543">MPEIRNVIALEELETLASIYPEAIINRNQPQVDIELSAALQTPLIIKLINISNDKILREATINHLSPLNVKFILPEKYPETEPPIISIECSWIKDSNKKRIISELQDLWESYHDMIIFTLIDHLQTEMEMNTFNEFVSNEPLILTSPEKFEKFIENDSKAQIKIFKSQTFFCEICQEERKGDSMTKFDDCSHTYCNDCLSGYFTDAIKRGEVENIHCPNFECTKKIVNSWGNLTKDLNSLAEVKLLETRVFQSPVDIEILSNILDPEILDRFILLFRRQQFDKISKLFPNRTVECPRSSCQNQFLRKQDDDMLVICPSCKFAFCYKCKHSWHGYQNICSSVVTESLPNDILEDWINSDPGSATRIKLGFAYGKRFMQLAANEYIAQKLFEEAINSSDSEMNRCPNCSLVIERLSGCNKMTCSRCRSFFCNICGLLLNPKEPYFHFNDPESSCFGKLFVGLIDGE</sequence>
<evidence type="ECO:0000256" key="13">
    <source>
        <dbReference type="ARBA" id="ARBA00023136"/>
    </source>
</evidence>
<dbReference type="EC" id="2.3.2.31" evidence="4"/>
<dbReference type="InterPro" id="IPR017907">
    <property type="entry name" value="Znf_RING_CS"/>
</dbReference>
<dbReference type="SUPFAM" id="SSF54495">
    <property type="entry name" value="UBC-like"/>
    <property type="match status" value="1"/>
</dbReference>
<evidence type="ECO:0000259" key="17">
    <source>
        <dbReference type="PROSITE" id="PS50908"/>
    </source>
</evidence>
<dbReference type="InterPro" id="IPR031127">
    <property type="entry name" value="E3_UB_ligase_RBR"/>
</dbReference>
<evidence type="ECO:0000256" key="11">
    <source>
        <dbReference type="ARBA" id="ARBA00022833"/>
    </source>
</evidence>
<dbReference type="Gene3D" id="3.30.40.10">
    <property type="entry name" value="Zinc/RING finger domain, C3HC4 (zinc finger)"/>
    <property type="match status" value="1"/>
</dbReference>
<dbReference type="PROSITE" id="PS51873">
    <property type="entry name" value="TRIAD"/>
    <property type="match status" value="1"/>
</dbReference>
<dbReference type="Gene3D" id="3.10.110.10">
    <property type="entry name" value="Ubiquitin Conjugating Enzyme"/>
    <property type="match status" value="1"/>
</dbReference>
<dbReference type="GO" id="GO:0008270">
    <property type="term" value="F:zinc ion binding"/>
    <property type="evidence" value="ECO:0007669"/>
    <property type="project" value="UniProtKB-KW"/>
</dbReference>
<dbReference type="InterPro" id="IPR001841">
    <property type="entry name" value="Znf_RING"/>
</dbReference>
<evidence type="ECO:0000256" key="6">
    <source>
        <dbReference type="ARBA" id="ARBA00022692"/>
    </source>
</evidence>
<gene>
    <name evidence="19" type="ORF">Cboi02_000225000</name>
</gene>
<dbReference type="InterPro" id="IPR013083">
    <property type="entry name" value="Znf_RING/FYVE/PHD"/>
</dbReference>
<reference evidence="19" key="1">
    <citation type="submission" date="2023-04" db="EMBL/GenBank/DDBJ databases">
        <title>Candida boidinii NBRC 10035.</title>
        <authorList>
            <person name="Ichikawa N."/>
            <person name="Sato H."/>
            <person name="Tonouchi N."/>
        </authorList>
    </citation>
    <scope>NUCLEOTIDE SEQUENCE</scope>
    <source>
        <strain evidence="19">NBRC 10035</strain>
    </source>
</reference>
<evidence type="ECO:0000259" key="18">
    <source>
        <dbReference type="PROSITE" id="PS51873"/>
    </source>
</evidence>
<evidence type="ECO:0000256" key="8">
    <source>
        <dbReference type="ARBA" id="ARBA00022737"/>
    </source>
</evidence>
<dbReference type="PROSITE" id="PS50089">
    <property type="entry name" value="ZF_RING_2"/>
    <property type="match status" value="1"/>
</dbReference>
<evidence type="ECO:0000313" key="19">
    <source>
        <dbReference type="EMBL" id="GME69348.1"/>
    </source>
</evidence>
<keyword evidence="8" id="KW-0677">Repeat</keyword>
<dbReference type="Proteomes" id="UP001165120">
    <property type="component" value="Unassembled WGS sequence"/>
</dbReference>
<name>A0A9W6WH76_CANBO</name>
<evidence type="ECO:0000256" key="3">
    <source>
        <dbReference type="ARBA" id="ARBA00004906"/>
    </source>
</evidence>
<comment type="caution">
    <text evidence="19">The sequence shown here is derived from an EMBL/GenBank/DDBJ whole genome shotgun (WGS) entry which is preliminary data.</text>
</comment>
<comment type="similarity">
    <text evidence="14">Belongs to the RBR family. RNF14 subfamily.</text>
</comment>
<dbReference type="SMART" id="SM00591">
    <property type="entry name" value="RWD"/>
    <property type="match status" value="1"/>
</dbReference>
<dbReference type="Gene3D" id="2.20.25.20">
    <property type="match status" value="1"/>
</dbReference>
<dbReference type="InterPro" id="IPR044066">
    <property type="entry name" value="TRIAD_supradom"/>
</dbReference>
<dbReference type="AlphaFoldDB" id="A0A9W6WH76"/>
<keyword evidence="6" id="KW-0812">Transmembrane</keyword>
<evidence type="ECO:0000256" key="4">
    <source>
        <dbReference type="ARBA" id="ARBA00012251"/>
    </source>
</evidence>
<dbReference type="GO" id="GO:0031090">
    <property type="term" value="C:organelle membrane"/>
    <property type="evidence" value="ECO:0007669"/>
    <property type="project" value="UniProtKB-ARBA"/>
</dbReference>
<keyword evidence="11" id="KW-0862">Zinc</keyword>
<evidence type="ECO:0000313" key="20">
    <source>
        <dbReference type="Proteomes" id="UP001165120"/>
    </source>
</evidence>
<feature type="domain" description="RING-type" evidence="18">
    <location>
        <begin position="168"/>
        <end position="456"/>
    </location>
</feature>
<dbReference type="Pfam" id="PF05773">
    <property type="entry name" value="RWD"/>
    <property type="match status" value="1"/>
</dbReference>
<dbReference type="GO" id="GO:0061630">
    <property type="term" value="F:ubiquitin protein ligase activity"/>
    <property type="evidence" value="ECO:0007669"/>
    <property type="project" value="UniProtKB-EC"/>
</dbReference>
<proteinExistence type="inferred from homology"/>
<feature type="domain" description="RING-type" evidence="16">
    <location>
        <begin position="172"/>
        <end position="218"/>
    </location>
</feature>
<evidence type="ECO:0000256" key="5">
    <source>
        <dbReference type="ARBA" id="ARBA00022679"/>
    </source>
</evidence>
<evidence type="ECO:0000256" key="15">
    <source>
        <dbReference type="PROSITE-ProRule" id="PRU00175"/>
    </source>
</evidence>
<dbReference type="EMBL" id="BSXN01000650">
    <property type="protein sequence ID" value="GME69348.1"/>
    <property type="molecule type" value="Genomic_DNA"/>
</dbReference>
<protein>
    <recommendedName>
        <fullName evidence="4">RBR-type E3 ubiquitin transferase</fullName>
        <ecNumber evidence="4">2.3.2.31</ecNumber>
    </recommendedName>
</protein>